<name>A0AA35X2Q3_GEOBA</name>
<dbReference type="EC" id="3.1.26.4" evidence="5"/>
<dbReference type="Proteomes" id="UP001174909">
    <property type="component" value="Unassembled WGS sequence"/>
</dbReference>
<dbReference type="InterPro" id="IPR050092">
    <property type="entry name" value="RNase_H"/>
</dbReference>
<evidence type="ECO:0000256" key="3">
    <source>
        <dbReference type="ARBA" id="ARBA00005300"/>
    </source>
</evidence>
<sequence>MEVRDKRASQSQGYKHTTNNRMELMGAAETLEKIDNVEKVILITDSEYLVSAMTRGWAKRWRKNQWRNAKGDMALNPDLWGRLLDVVEGRDVVFQWVKGHAGHPQNERCDALVGEVSRLSTSEQLVDAGYERKGSALTTRSAPFEQIGRDG</sequence>
<reference evidence="12" key="1">
    <citation type="submission" date="2023-03" db="EMBL/GenBank/DDBJ databases">
        <authorList>
            <person name="Steffen K."/>
            <person name="Cardenas P."/>
        </authorList>
    </citation>
    <scope>NUCLEOTIDE SEQUENCE</scope>
</reference>
<dbReference type="Pfam" id="PF00075">
    <property type="entry name" value="RNase_H"/>
    <property type="match status" value="1"/>
</dbReference>
<evidence type="ECO:0000256" key="6">
    <source>
        <dbReference type="ARBA" id="ARBA00022722"/>
    </source>
</evidence>
<evidence type="ECO:0000256" key="10">
    <source>
        <dbReference type="ARBA" id="ARBA00022842"/>
    </source>
</evidence>
<keyword evidence="7" id="KW-0479">Metal-binding</keyword>
<dbReference type="GO" id="GO:0046872">
    <property type="term" value="F:metal ion binding"/>
    <property type="evidence" value="ECO:0007669"/>
    <property type="project" value="UniProtKB-KW"/>
</dbReference>
<comment type="catalytic activity">
    <reaction evidence="1">
        <text>Endonucleolytic cleavage to 5'-phosphomonoester.</text>
        <dbReference type="EC" id="3.1.26.4"/>
    </reaction>
</comment>
<dbReference type="InterPro" id="IPR002156">
    <property type="entry name" value="RNaseH_domain"/>
</dbReference>
<dbReference type="InterPro" id="IPR022892">
    <property type="entry name" value="RNaseHI"/>
</dbReference>
<evidence type="ECO:0000313" key="13">
    <source>
        <dbReference type="Proteomes" id="UP001174909"/>
    </source>
</evidence>
<dbReference type="SUPFAM" id="SSF53098">
    <property type="entry name" value="Ribonuclease H-like"/>
    <property type="match status" value="1"/>
</dbReference>
<dbReference type="InterPro" id="IPR036397">
    <property type="entry name" value="RNaseH_sf"/>
</dbReference>
<dbReference type="EMBL" id="CASHTH010002828">
    <property type="protein sequence ID" value="CAI8035845.1"/>
    <property type="molecule type" value="Genomic_DNA"/>
</dbReference>
<keyword evidence="9" id="KW-0378">Hydrolase</keyword>
<dbReference type="PROSITE" id="PS50879">
    <property type="entry name" value="RNASE_H_1"/>
    <property type="match status" value="1"/>
</dbReference>
<dbReference type="GO" id="GO:0004523">
    <property type="term" value="F:RNA-DNA hybrid ribonuclease activity"/>
    <property type="evidence" value="ECO:0007669"/>
    <property type="project" value="UniProtKB-EC"/>
</dbReference>
<evidence type="ECO:0000256" key="4">
    <source>
        <dbReference type="ARBA" id="ARBA00011245"/>
    </source>
</evidence>
<dbReference type="PANTHER" id="PTHR10642:SF26">
    <property type="entry name" value="RIBONUCLEASE H1"/>
    <property type="match status" value="1"/>
</dbReference>
<keyword evidence="8" id="KW-0255">Endonuclease</keyword>
<dbReference type="InterPro" id="IPR012337">
    <property type="entry name" value="RNaseH-like_sf"/>
</dbReference>
<comment type="similarity">
    <text evidence="3">Belongs to the RNase H family.</text>
</comment>
<dbReference type="GO" id="GO:0003676">
    <property type="term" value="F:nucleic acid binding"/>
    <property type="evidence" value="ECO:0007669"/>
    <property type="project" value="InterPro"/>
</dbReference>
<keyword evidence="13" id="KW-1185">Reference proteome</keyword>
<dbReference type="CDD" id="cd09278">
    <property type="entry name" value="RNase_HI_prokaryote_like"/>
    <property type="match status" value="1"/>
</dbReference>
<protein>
    <recommendedName>
        <fullName evidence="5">ribonuclease H</fullName>
        <ecNumber evidence="5">3.1.26.4</ecNumber>
    </recommendedName>
</protein>
<proteinExistence type="inferred from homology"/>
<feature type="domain" description="RNase H type-1" evidence="11">
    <location>
        <begin position="1"/>
        <end position="118"/>
    </location>
</feature>
<dbReference type="GO" id="GO:0043137">
    <property type="term" value="P:DNA replication, removal of RNA primer"/>
    <property type="evidence" value="ECO:0007669"/>
    <property type="project" value="TreeGrafter"/>
</dbReference>
<evidence type="ECO:0000256" key="9">
    <source>
        <dbReference type="ARBA" id="ARBA00022801"/>
    </source>
</evidence>
<evidence type="ECO:0000256" key="8">
    <source>
        <dbReference type="ARBA" id="ARBA00022759"/>
    </source>
</evidence>
<keyword evidence="10" id="KW-0460">Magnesium</keyword>
<evidence type="ECO:0000259" key="11">
    <source>
        <dbReference type="PROSITE" id="PS50879"/>
    </source>
</evidence>
<dbReference type="AlphaFoldDB" id="A0AA35X2Q3"/>
<evidence type="ECO:0000313" key="12">
    <source>
        <dbReference type="EMBL" id="CAI8035845.1"/>
    </source>
</evidence>
<comment type="caution">
    <text evidence="12">The sequence shown here is derived from an EMBL/GenBank/DDBJ whole genome shotgun (WGS) entry which is preliminary data.</text>
</comment>
<evidence type="ECO:0000256" key="2">
    <source>
        <dbReference type="ARBA" id="ARBA00001946"/>
    </source>
</evidence>
<evidence type="ECO:0000256" key="5">
    <source>
        <dbReference type="ARBA" id="ARBA00012180"/>
    </source>
</evidence>
<gene>
    <name evidence="12" type="ORF">GBAR_LOCUS20104</name>
</gene>
<evidence type="ECO:0000256" key="1">
    <source>
        <dbReference type="ARBA" id="ARBA00000077"/>
    </source>
</evidence>
<organism evidence="12 13">
    <name type="scientific">Geodia barretti</name>
    <name type="common">Barrett's horny sponge</name>
    <dbReference type="NCBI Taxonomy" id="519541"/>
    <lineage>
        <taxon>Eukaryota</taxon>
        <taxon>Metazoa</taxon>
        <taxon>Porifera</taxon>
        <taxon>Demospongiae</taxon>
        <taxon>Heteroscleromorpha</taxon>
        <taxon>Tetractinellida</taxon>
        <taxon>Astrophorina</taxon>
        <taxon>Geodiidae</taxon>
        <taxon>Geodia</taxon>
    </lineage>
</organism>
<dbReference type="Gene3D" id="3.30.420.10">
    <property type="entry name" value="Ribonuclease H-like superfamily/Ribonuclease H"/>
    <property type="match status" value="1"/>
</dbReference>
<evidence type="ECO:0000256" key="7">
    <source>
        <dbReference type="ARBA" id="ARBA00022723"/>
    </source>
</evidence>
<dbReference type="PANTHER" id="PTHR10642">
    <property type="entry name" value="RIBONUCLEASE H1"/>
    <property type="match status" value="1"/>
</dbReference>
<comment type="subunit">
    <text evidence="4">Monomer.</text>
</comment>
<keyword evidence="6" id="KW-0540">Nuclease</keyword>
<comment type="cofactor">
    <cofactor evidence="2">
        <name>Mg(2+)</name>
        <dbReference type="ChEBI" id="CHEBI:18420"/>
    </cofactor>
</comment>
<accession>A0AA35X2Q3</accession>